<dbReference type="AlphaFoldDB" id="A0A6I2GDX9"/>
<evidence type="ECO:0000259" key="9">
    <source>
        <dbReference type="Pfam" id="PF01281"/>
    </source>
</evidence>
<keyword evidence="13" id="KW-1185">Reference proteome</keyword>
<evidence type="ECO:0000256" key="1">
    <source>
        <dbReference type="ARBA" id="ARBA00010605"/>
    </source>
</evidence>
<keyword evidence="4 7" id="KW-0689">Ribosomal protein</keyword>
<dbReference type="Pfam" id="PF01281">
    <property type="entry name" value="Ribosomal_L9_N"/>
    <property type="match status" value="1"/>
</dbReference>
<feature type="coiled-coil region" evidence="8">
    <location>
        <begin position="48"/>
        <end position="75"/>
    </location>
</feature>
<evidence type="ECO:0000313" key="13">
    <source>
        <dbReference type="Proteomes" id="UP000430975"/>
    </source>
</evidence>
<reference evidence="13 14" key="1">
    <citation type="submission" date="2019-11" db="EMBL/GenBank/DDBJ databases">
        <title>Characterisation of Fundicoccus ignavus gen. nov. sp. nov., a novel genus of the family Aerococcaceae isolated from bulk tank milk.</title>
        <authorList>
            <person name="Siebert A."/>
            <person name="Huptas C."/>
            <person name="Wenning M."/>
            <person name="Scherer S."/>
            <person name="Doll E.V."/>
        </authorList>
    </citation>
    <scope>NUCLEOTIDE SEQUENCE [LARGE SCALE GENOMIC DNA]</scope>
    <source>
        <strain evidence="11 14">DSM 109653</strain>
        <strain evidence="12 13">WS4759</strain>
    </source>
</reference>
<proteinExistence type="inferred from homology"/>
<dbReference type="EMBL" id="WJQS01000008">
    <property type="protein sequence ID" value="MRI86040.1"/>
    <property type="molecule type" value="Genomic_DNA"/>
</dbReference>
<comment type="caution">
    <text evidence="12">The sequence shown here is derived from an EMBL/GenBank/DDBJ whole genome shotgun (WGS) entry which is preliminary data.</text>
</comment>
<keyword evidence="2 7" id="KW-0699">rRNA-binding</keyword>
<comment type="function">
    <text evidence="7">Binds to the 23S rRNA.</text>
</comment>
<dbReference type="RefSeq" id="WP_153862005.1">
    <property type="nucleotide sequence ID" value="NZ_WJQR01000005.1"/>
</dbReference>
<keyword evidence="5 7" id="KW-0687">Ribonucleoprotein</keyword>
<dbReference type="GO" id="GO:0003735">
    <property type="term" value="F:structural constituent of ribosome"/>
    <property type="evidence" value="ECO:0007669"/>
    <property type="project" value="InterPro"/>
</dbReference>
<evidence type="ECO:0000313" key="12">
    <source>
        <dbReference type="EMBL" id="MRI86040.1"/>
    </source>
</evidence>
<dbReference type="SUPFAM" id="SSF55658">
    <property type="entry name" value="L9 N-domain-like"/>
    <property type="match status" value="1"/>
</dbReference>
<dbReference type="Pfam" id="PF03948">
    <property type="entry name" value="Ribosomal_L9_C"/>
    <property type="match status" value="1"/>
</dbReference>
<organism evidence="12 13">
    <name type="scientific">Fundicoccus ignavus</name>
    <dbReference type="NCBI Taxonomy" id="2664442"/>
    <lineage>
        <taxon>Bacteria</taxon>
        <taxon>Bacillati</taxon>
        <taxon>Bacillota</taxon>
        <taxon>Bacilli</taxon>
        <taxon>Lactobacillales</taxon>
        <taxon>Aerococcaceae</taxon>
        <taxon>Fundicoccus</taxon>
    </lineage>
</organism>
<feature type="domain" description="Large ribosomal subunit protein bL9 C-terminal" evidence="10">
    <location>
        <begin position="63"/>
        <end position="148"/>
    </location>
</feature>
<name>A0A6I2GDX9_9LACT</name>
<dbReference type="EMBL" id="WJQR01000005">
    <property type="protein sequence ID" value="MRI81746.1"/>
    <property type="molecule type" value="Genomic_DNA"/>
</dbReference>
<dbReference type="Proteomes" id="UP000469870">
    <property type="component" value="Unassembled WGS sequence"/>
</dbReference>
<dbReference type="InterPro" id="IPR036791">
    <property type="entry name" value="Ribosomal_bL9_C_sf"/>
</dbReference>
<evidence type="ECO:0000256" key="8">
    <source>
        <dbReference type="SAM" id="Coils"/>
    </source>
</evidence>
<keyword evidence="8" id="KW-0175">Coiled coil</keyword>
<evidence type="ECO:0000313" key="11">
    <source>
        <dbReference type="EMBL" id="MRI81746.1"/>
    </source>
</evidence>
<sequence>MKVILLKDVKKQGKKGEVIEVSDGYGRNFLIKNNLAKLADGSAMSQLNAEQKAKQKIAEEELAEAKEVKKSIEDEKTVVKIKAKTGEDGRLFGTIPSKQIAEELNKQYKIKVDRRKIQLENNLSSLGFHKVEVKLHAEVTAVINVSVISG</sequence>
<evidence type="ECO:0000259" key="10">
    <source>
        <dbReference type="Pfam" id="PF03948"/>
    </source>
</evidence>
<dbReference type="GO" id="GO:0006412">
    <property type="term" value="P:translation"/>
    <property type="evidence" value="ECO:0007669"/>
    <property type="project" value="UniProtKB-UniRule"/>
</dbReference>
<dbReference type="Gene3D" id="3.40.5.10">
    <property type="entry name" value="Ribosomal protein L9, N-terminal domain"/>
    <property type="match status" value="1"/>
</dbReference>
<dbReference type="GO" id="GO:0005840">
    <property type="term" value="C:ribosome"/>
    <property type="evidence" value="ECO:0007669"/>
    <property type="project" value="UniProtKB-KW"/>
</dbReference>
<evidence type="ECO:0000256" key="3">
    <source>
        <dbReference type="ARBA" id="ARBA00022884"/>
    </source>
</evidence>
<dbReference type="HAMAP" id="MF_00503">
    <property type="entry name" value="Ribosomal_bL9"/>
    <property type="match status" value="1"/>
</dbReference>
<feature type="domain" description="Ribosomal protein L9" evidence="9">
    <location>
        <begin position="1"/>
        <end position="47"/>
    </location>
</feature>
<dbReference type="GO" id="GO:0019843">
    <property type="term" value="F:rRNA binding"/>
    <property type="evidence" value="ECO:0007669"/>
    <property type="project" value="UniProtKB-UniRule"/>
</dbReference>
<dbReference type="Proteomes" id="UP000430975">
    <property type="component" value="Unassembled WGS sequence"/>
</dbReference>
<dbReference type="InterPro" id="IPR020594">
    <property type="entry name" value="Ribosomal_bL9_bac/chp"/>
</dbReference>
<gene>
    <name evidence="7 12" type="primary">rplI</name>
    <name evidence="12" type="ORF">GIY09_09210</name>
    <name evidence="11" type="ORF">GIY11_06920</name>
</gene>
<dbReference type="InterPro" id="IPR020069">
    <property type="entry name" value="Ribosomal_bL9_C"/>
</dbReference>
<dbReference type="InterPro" id="IPR009027">
    <property type="entry name" value="Ribosomal_bL9/RNase_H1_N"/>
</dbReference>
<evidence type="ECO:0000256" key="7">
    <source>
        <dbReference type="HAMAP-Rule" id="MF_00503"/>
    </source>
</evidence>
<dbReference type="PANTHER" id="PTHR21368">
    <property type="entry name" value="50S RIBOSOMAL PROTEIN L9"/>
    <property type="match status" value="1"/>
</dbReference>
<keyword evidence="3 7" id="KW-0694">RNA-binding</keyword>
<evidence type="ECO:0000256" key="2">
    <source>
        <dbReference type="ARBA" id="ARBA00022730"/>
    </source>
</evidence>
<protein>
    <recommendedName>
        <fullName evidence="6 7">Large ribosomal subunit protein bL9</fullName>
    </recommendedName>
</protein>
<accession>A0A6I2GDX9</accession>
<dbReference type="InterPro" id="IPR036935">
    <property type="entry name" value="Ribosomal_bL9_N_sf"/>
</dbReference>
<evidence type="ECO:0000313" key="14">
    <source>
        <dbReference type="Proteomes" id="UP000469870"/>
    </source>
</evidence>
<dbReference type="FunFam" id="3.40.5.10:FF:000002">
    <property type="entry name" value="50S ribosomal protein L9"/>
    <property type="match status" value="1"/>
</dbReference>
<dbReference type="SUPFAM" id="SSF55653">
    <property type="entry name" value="Ribosomal protein L9 C-domain"/>
    <property type="match status" value="1"/>
</dbReference>
<dbReference type="GO" id="GO:1990904">
    <property type="term" value="C:ribonucleoprotein complex"/>
    <property type="evidence" value="ECO:0007669"/>
    <property type="project" value="UniProtKB-KW"/>
</dbReference>
<evidence type="ECO:0000256" key="4">
    <source>
        <dbReference type="ARBA" id="ARBA00022980"/>
    </source>
</evidence>
<evidence type="ECO:0000256" key="6">
    <source>
        <dbReference type="ARBA" id="ARBA00035292"/>
    </source>
</evidence>
<dbReference type="InterPro" id="IPR000244">
    <property type="entry name" value="Ribosomal_bL9"/>
</dbReference>
<evidence type="ECO:0000256" key="5">
    <source>
        <dbReference type="ARBA" id="ARBA00023274"/>
    </source>
</evidence>
<dbReference type="NCBIfam" id="TIGR00158">
    <property type="entry name" value="L9"/>
    <property type="match status" value="1"/>
</dbReference>
<comment type="similarity">
    <text evidence="1 7">Belongs to the bacterial ribosomal protein bL9 family.</text>
</comment>
<dbReference type="Gene3D" id="3.10.430.100">
    <property type="entry name" value="Ribosomal protein L9, C-terminal domain"/>
    <property type="match status" value="1"/>
</dbReference>
<dbReference type="InterPro" id="IPR020070">
    <property type="entry name" value="Ribosomal_bL9_N"/>
</dbReference>